<accession>G0VK10</accession>
<evidence type="ECO:0000256" key="2">
    <source>
        <dbReference type="ARBA" id="ARBA00022679"/>
    </source>
</evidence>
<dbReference type="HOGENOM" id="CLU_041844_3_2_1"/>
<keyword evidence="4" id="KW-1133">Transmembrane helix</keyword>
<dbReference type="InterPro" id="IPR002123">
    <property type="entry name" value="Plipid/glycerol_acylTrfase"/>
</dbReference>
<dbReference type="InterPro" id="IPR032098">
    <property type="entry name" value="Acyltransf_C"/>
</dbReference>
<dbReference type="CDD" id="cd07990">
    <property type="entry name" value="LPLAT_LCLAT1-like"/>
    <property type="match status" value="1"/>
</dbReference>
<dbReference type="SUPFAM" id="SSF69593">
    <property type="entry name" value="Glycerol-3-phosphate (1)-acyltransferase"/>
    <property type="match status" value="1"/>
</dbReference>
<keyword evidence="4" id="KW-0472">Membrane</keyword>
<protein>
    <recommendedName>
        <fullName evidence="5">Phospholipid/glycerol acyltransferase domain-containing protein</fullName>
    </recommendedName>
</protein>
<dbReference type="GeneID" id="96905531"/>
<feature type="transmembrane region" description="Helical" evidence="4">
    <location>
        <begin position="26"/>
        <end position="51"/>
    </location>
</feature>
<dbReference type="Proteomes" id="UP000001640">
    <property type="component" value="Chromosome 9"/>
</dbReference>
<feature type="transmembrane region" description="Helical" evidence="4">
    <location>
        <begin position="129"/>
        <end position="147"/>
    </location>
</feature>
<dbReference type="FunCoup" id="G0VK10">
    <property type="interactions" value="293"/>
</dbReference>
<sequence length="394" mass="45648">MSKHQQNEEVHPGWIRYNVRKICFPFISIVIFVQDTMALLSAQAIGLFLLSNDPLKVRHLLDATKRAFIVILMTILTIVAPSTIRITTDNKTITPSTFYRDPKKGRICSQLRNNSITICNHQIYTDWILLWWLAYTSTLAGKVYIMLKKSLEKIPVLGYGMKNFNFIFMDRKWASDKGTLDKQLTEIDARARGISKMQKLHDKEIKKADAGVEPYNLILFPEGTVLSENTRNQSLAYAKKVGRSPFKCVLLPHTTGLRFSLQRLKPSLDILYDVTIGYSGVKQDDYGENTYGLKSIFFEGKYPKLVDIYIRSYDIKDIPLDNEEEFIEWIYKVWQEKDLLLENYYKYGCFHQDEKLSTSVVNSFKINPLEFYGALLLPICTLMFVLIIVYMSIF</sequence>
<evidence type="ECO:0000256" key="1">
    <source>
        <dbReference type="ARBA" id="ARBA00008655"/>
    </source>
</evidence>
<reference evidence="6 7" key="1">
    <citation type="journal article" date="2011" name="Proc. Natl. Acad. Sci. U.S.A.">
        <title>Evolutionary erosion of yeast sex chromosomes by mating-type switching accidents.</title>
        <authorList>
            <person name="Gordon J.L."/>
            <person name="Armisen D."/>
            <person name="Proux-Wera E."/>
            <person name="Oheigeartaigh S.S."/>
            <person name="Byrne K.P."/>
            <person name="Wolfe K.H."/>
        </authorList>
    </citation>
    <scope>NUCLEOTIDE SEQUENCE [LARGE SCALE GENOMIC DNA]</scope>
    <source>
        <strain evidence="7">ATCC 76901 / BCRC 22586 / CBS 4309 / NBRC 1992 / NRRL Y-12630</strain>
    </source>
</reference>
<evidence type="ECO:0000313" key="7">
    <source>
        <dbReference type="Proteomes" id="UP000001640"/>
    </source>
</evidence>
<dbReference type="PANTHER" id="PTHR10983">
    <property type="entry name" value="1-ACYLGLYCEROL-3-PHOSPHATE ACYLTRANSFERASE-RELATED"/>
    <property type="match status" value="1"/>
</dbReference>
<keyword evidence="7" id="KW-1185">Reference proteome</keyword>
<keyword evidence="2" id="KW-0808">Transferase</keyword>
<name>G0VK10_NAUCA</name>
<keyword evidence="3" id="KW-0012">Acyltransferase</keyword>
<dbReference type="eggNOG" id="KOG1505">
    <property type="taxonomic scope" value="Eukaryota"/>
</dbReference>
<dbReference type="EMBL" id="HE576760">
    <property type="protein sequence ID" value="CCC71844.1"/>
    <property type="molecule type" value="Genomic_DNA"/>
</dbReference>
<dbReference type="SMART" id="SM00563">
    <property type="entry name" value="PlsC"/>
    <property type="match status" value="1"/>
</dbReference>
<organism evidence="6 7">
    <name type="scientific">Naumovozyma castellii</name>
    <name type="common">Yeast</name>
    <name type="synonym">Saccharomyces castellii</name>
    <dbReference type="NCBI Taxonomy" id="27288"/>
    <lineage>
        <taxon>Eukaryota</taxon>
        <taxon>Fungi</taxon>
        <taxon>Dikarya</taxon>
        <taxon>Ascomycota</taxon>
        <taxon>Saccharomycotina</taxon>
        <taxon>Saccharomycetes</taxon>
        <taxon>Saccharomycetales</taxon>
        <taxon>Saccharomycetaceae</taxon>
        <taxon>Naumovozyma</taxon>
    </lineage>
</organism>
<dbReference type="STRING" id="1064592.G0VK10"/>
<dbReference type="OrthoDB" id="189226at2759"/>
<dbReference type="Pfam" id="PF01553">
    <property type="entry name" value="Acyltransferase"/>
    <property type="match status" value="1"/>
</dbReference>
<evidence type="ECO:0000256" key="3">
    <source>
        <dbReference type="ARBA" id="ARBA00023315"/>
    </source>
</evidence>
<reference key="2">
    <citation type="submission" date="2011-08" db="EMBL/GenBank/DDBJ databases">
        <title>Genome sequence of Naumovozyma castellii.</title>
        <authorList>
            <person name="Gordon J.L."/>
            <person name="Armisen D."/>
            <person name="Proux-Wera E."/>
            <person name="OhEigeartaigh S.S."/>
            <person name="Byrne K.P."/>
            <person name="Wolfe K.H."/>
        </authorList>
    </citation>
    <scope>NUCLEOTIDE SEQUENCE</scope>
    <source>
        <strain>Type strain:CBS 4309</strain>
    </source>
</reference>
<dbReference type="PANTHER" id="PTHR10983:SF16">
    <property type="entry name" value="LYSOCARDIOLIPIN ACYLTRANSFERASE 1"/>
    <property type="match status" value="1"/>
</dbReference>
<dbReference type="OMA" id="FYIREFR"/>
<dbReference type="AlphaFoldDB" id="G0VK10"/>
<dbReference type="InParanoid" id="G0VK10"/>
<dbReference type="RefSeq" id="XP_003678186.1">
    <property type="nucleotide sequence ID" value="XM_003678138.1"/>
</dbReference>
<dbReference type="Pfam" id="PF16076">
    <property type="entry name" value="Acyltransf_C"/>
    <property type="match status" value="1"/>
</dbReference>
<dbReference type="KEGG" id="ncs:NCAS_0I01760"/>
<evidence type="ECO:0000259" key="5">
    <source>
        <dbReference type="SMART" id="SM00563"/>
    </source>
</evidence>
<feature type="transmembrane region" description="Helical" evidence="4">
    <location>
        <begin position="371"/>
        <end position="393"/>
    </location>
</feature>
<dbReference type="GO" id="GO:0036149">
    <property type="term" value="P:phosphatidylinositol acyl-chain remodeling"/>
    <property type="evidence" value="ECO:0007669"/>
    <property type="project" value="EnsemblFungi"/>
</dbReference>
<feature type="transmembrane region" description="Helical" evidence="4">
    <location>
        <begin position="63"/>
        <end position="84"/>
    </location>
</feature>
<dbReference type="GO" id="GO:0016746">
    <property type="term" value="F:acyltransferase activity"/>
    <property type="evidence" value="ECO:0007669"/>
    <property type="project" value="UniProtKB-KW"/>
</dbReference>
<gene>
    <name evidence="6" type="primary">NCAS0I01760</name>
    <name evidence="6" type="ordered locus">NCAS_0I01760</name>
</gene>
<feature type="domain" description="Phospholipid/glycerol acyltransferase" evidence="5">
    <location>
        <begin position="115"/>
        <end position="258"/>
    </location>
</feature>
<evidence type="ECO:0000313" key="6">
    <source>
        <dbReference type="EMBL" id="CCC71844.1"/>
    </source>
</evidence>
<keyword evidence="4" id="KW-0812">Transmembrane</keyword>
<proteinExistence type="inferred from homology"/>
<evidence type="ECO:0000256" key="4">
    <source>
        <dbReference type="SAM" id="Phobius"/>
    </source>
</evidence>
<comment type="similarity">
    <text evidence="1">Belongs to the 1-acyl-sn-glycerol-3-phosphate acyltransferase family.</text>
</comment>
<dbReference type="GO" id="GO:0005783">
    <property type="term" value="C:endoplasmic reticulum"/>
    <property type="evidence" value="ECO:0007669"/>
    <property type="project" value="TreeGrafter"/>
</dbReference>